<keyword evidence="3" id="KW-1185">Reference proteome</keyword>
<accession>A0ABN7T1B0</accession>
<reference evidence="2 3" key="1">
    <citation type="submission" date="2021-04" db="EMBL/GenBank/DDBJ databases">
        <authorList>
            <person name="Bliznina A."/>
        </authorList>
    </citation>
    <scope>NUCLEOTIDE SEQUENCE [LARGE SCALE GENOMIC DNA]</scope>
</reference>
<evidence type="ECO:0000313" key="3">
    <source>
        <dbReference type="Proteomes" id="UP001158576"/>
    </source>
</evidence>
<feature type="region of interest" description="Disordered" evidence="1">
    <location>
        <begin position="55"/>
        <end position="221"/>
    </location>
</feature>
<feature type="compositionally biased region" description="Basic and acidic residues" evidence="1">
    <location>
        <begin position="19"/>
        <end position="31"/>
    </location>
</feature>
<evidence type="ECO:0000256" key="1">
    <source>
        <dbReference type="SAM" id="MobiDB-lite"/>
    </source>
</evidence>
<feature type="compositionally biased region" description="Pro residues" evidence="1">
    <location>
        <begin position="309"/>
        <end position="319"/>
    </location>
</feature>
<feature type="region of interest" description="Disordered" evidence="1">
    <location>
        <begin position="261"/>
        <end position="337"/>
    </location>
</feature>
<feature type="compositionally biased region" description="Polar residues" evidence="1">
    <location>
        <begin position="55"/>
        <end position="74"/>
    </location>
</feature>
<feature type="compositionally biased region" description="Basic and acidic residues" evidence="1">
    <location>
        <begin position="189"/>
        <end position="202"/>
    </location>
</feature>
<dbReference type="Proteomes" id="UP001158576">
    <property type="component" value="Chromosome 1"/>
</dbReference>
<gene>
    <name evidence="2" type="ORF">OKIOD_LOCUS12396</name>
</gene>
<name>A0ABN7T1B0_OIKDI</name>
<feature type="compositionally biased region" description="Low complexity" evidence="1">
    <location>
        <begin position="108"/>
        <end position="125"/>
    </location>
</feature>
<feature type="compositionally biased region" description="Basic and acidic residues" evidence="1">
    <location>
        <begin position="265"/>
        <end position="276"/>
    </location>
</feature>
<organism evidence="2 3">
    <name type="scientific">Oikopleura dioica</name>
    <name type="common">Tunicate</name>
    <dbReference type="NCBI Taxonomy" id="34765"/>
    <lineage>
        <taxon>Eukaryota</taxon>
        <taxon>Metazoa</taxon>
        <taxon>Chordata</taxon>
        <taxon>Tunicata</taxon>
        <taxon>Appendicularia</taxon>
        <taxon>Copelata</taxon>
        <taxon>Oikopleuridae</taxon>
        <taxon>Oikopleura</taxon>
    </lineage>
</organism>
<feature type="compositionally biased region" description="Low complexity" evidence="1">
    <location>
        <begin position="328"/>
        <end position="337"/>
    </location>
</feature>
<protein>
    <submittedName>
        <fullName evidence="2">Oidioi.mRNA.OKI2018_I69.chr1.g3631.t1.cds</fullName>
    </submittedName>
</protein>
<sequence length="583" mass="65622">MTSRHRPRQRPQGVPADEEPQRRLPDFRVGKFDSSSEPNEIHDLLLDSVGDWDSFSKTVPSIHNQEFRPNSSSLLGVVRMDSVPSHRSSDRASNRKPNDRKYRQNPTSSSSSPHSSSSGVASCASVEQLFRQMKLPDLSMSPFREPRKPPSRSITHHPSKHAAGQASLIKKPKPETIIASPDAMIAEPVRPRTDSRNNDGRSKRPQKIVVHQKAEVRPVPKETPSWVKIGYKRLSTLKSSGRNASNPLTMPDSLKRKIKSYAKAEGGKRPKIEKKAAKTKPSTKSVESKIEPETPPRQNRAQVAQPAAKPEPPKAPIPAPNVICPADSTSTSSSSLLPSKNYIQEAERIKEQAIEYMNNGDAILGYLAFTDAAAKFLIALHILFDEYEEHKKRNKGRTDEKHRSILHYTNAALEMCYKIRDNNAFTNLGASKSTFEKLSALGYKCEARLSLLYYKMNQGQHDYMRLHKDLTDVLQQKSARFTPTSPVRSELREHTLSEKEFRSLKTYLSGNQWLLKAHEKWDRGTNLATKNPGFFDVIGRLTEIRHLHLMCSLKDLSTFQSAAVKELRHRELHLGTSDASPLS</sequence>
<dbReference type="EMBL" id="OU015566">
    <property type="protein sequence ID" value="CAG5108098.1"/>
    <property type="molecule type" value="Genomic_DNA"/>
</dbReference>
<evidence type="ECO:0000313" key="2">
    <source>
        <dbReference type="EMBL" id="CAG5108098.1"/>
    </source>
</evidence>
<feature type="region of interest" description="Disordered" evidence="1">
    <location>
        <begin position="1"/>
        <end position="39"/>
    </location>
</feature>
<proteinExistence type="predicted"/>
<feature type="compositionally biased region" description="Basic and acidic residues" evidence="1">
    <location>
        <begin position="87"/>
        <end position="102"/>
    </location>
</feature>